<keyword evidence="5 8" id="KW-0812">Transmembrane</keyword>
<feature type="transmembrane region" description="Helical" evidence="8">
    <location>
        <begin position="52"/>
        <end position="79"/>
    </location>
</feature>
<gene>
    <name evidence="10" type="ORF">G5B42_09455</name>
</gene>
<dbReference type="CDD" id="cd06261">
    <property type="entry name" value="TM_PBP2"/>
    <property type="match status" value="2"/>
</dbReference>
<keyword evidence="2 8" id="KW-0813">Transport</keyword>
<evidence type="ECO:0000313" key="10">
    <source>
        <dbReference type="EMBL" id="MBA2133756.1"/>
    </source>
</evidence>
<dbReference type="SUPFAM" id="SSF161098">
    <property type="entry name" value="MetI-like"/>
    <property type="match status" value="2"/>
</dbReference>
<protein>
    <submittedName>
        <fullName evidence="10">Iron ABC transporter permease</fullName>
    </submittedName>
</protein>
<dbReference type="GO" id="GO:0055085">
    <property type="term" value="P:transmembrane transport"/>
    <property type="evidence" value="ECO:0007669"/>
    <property type="project" value="InterPro"/>
</dbReference>
<feature type="transmembrane region" description="Helical" evidence="8">
    <location>
        <begin position="189"/>
        <end position="222"/>
    </location>
</feature>
<feature type="transmembrane region" description="Helical" evidence="8">
    <location>
        <begin position="346"/>
        <end position="371"/>
    </location>
</feature>
<feature type="domain" description="ABC transmembrane type-1" evidence="9">
    <location>
        <begin position="53"/>
        <end position="261"/>
    </location>
</feature>
<evidence type="ECO:0000256" key="7">
    <source>
        <dbReference type="ARBA" id="ARBA00023136"/>
    </source>
</evidence>
<evidence type="ECO:0000256" key="8">
    <source>
        <dbReference type="RuleBase" id="RU363032"/>
    </source>
</evidence>
<dbReference type="Proteomes" id="UP000657177">
    <property type="component" value="Unassembled WGS sequence"/>
</dbReference>
<dbReference type="InterPro" id="IPR035906">
    <property type="entry name" value="MetI-like_sf"/>
</dbReference>
<dbReference type="Pfam" id="PF00528">
    <property type="entry name" value="BPD_transp_1"/>
    <property type="match status" value="2"/>
</dbReference>
<feature type="transmembrane region" description="Helical" evidence="8">
    <location>
        <begin position="383"/>
        <end position="403"/>
    </location>
</feature>
<keyword evidence="7 8" id="KW-0472">Membrane</keyword>
<feature type="transmembrane region" description="Helical" evidence="8">
    <location>
        <begin position="290"/>
        <end position="312"/>
    </location>
</feature>
<dbReference type="AlphaFoldDB" id="A0A8J6LJD8"/>
<evidence type="ECO:0000256" key="4">
    <source>
        <dbReference type="ARBA" id="ARBA00022519"/>
    </source>
</evidence>
<evidence type="ECO:0000256" key="5">
    <source>
        <dbReference type="ARBA" id="ARBA00022692"/>
    </source>
</evidence>
<dbReference type="InterPro" id="IPR000515">
    <property type="entry name" value="MetI-like"/>
</dbReference>
<organism evidence="10 11">
    <name type="scientific">Capillibacterium thermochitinicola</name>
    <dbReference type="NCBI Taxonomy" id="2699427"/>
    <lineage>
        <taxon>Bacteria</taxon>
        <taxon>Bacillati</taxon>
        <taxon>Bacillota</taxon>
        <taxon>Capillibacterium</taxon>
    </lineage>
</organism>
<dbReference type="Gene3D" id="1.10.3720.10">
    <property type="entry name" value="MetI-like"/>
    <property type="match status" value="2"/>
</dbReference>
<evidence type="ECO:0000259" key="9">
    <source>
        <dbReference type="PROSITE" id="PS50928"/>
    </source>
</evidence>
<feature type="transmembrane region" description="Helical" evidence="8">
    <location>
        <begin position="512"/>
        <end position="533"/>
    </location>
</feature>
<evidence type="ECO:0000313" key="11">
    <source>
        <dbReference type="Proteomes" id="UP000657177"/>
    </source>
</evidence>
<dbReference type="PANTHER" id="PTHR43357:SF4">
    <property type="entry name" value="INNER MEMBRANE ABC TRANSPORTER PERMEASE PROTEIN YDCV"/>
    <property type="match status" value="1"/>
</dbReference>
<keyword evidence="4" id="KW-0997">Cell inner membrane</keyword>
<feature type="transmembrane region" description="Helical" evidence="8">
    <location>
        <begin position="473"/>
        <end position="492"/>
    </location>
</feature>
<feature type="transmembrane region" description="Helical" evidence="8">
    <location>
        <begin position="137"/>
        <end position="158"/>
    </location>
</feature>
<feature type="transmembrane region" description="Helical" evidence="8">
    <location>
        <begin position="91"/>
        <end position="112"/>
    </location>
</feature>
<keyword evidence="6 8" id="KW-1133">Transmembrane helix</keyword>
<dbReference type="PROSITE" id="PS50928">
    <property type="entry name" value="ABC_TM1"/>
    <property type="match status" value="2"/>
</dbReference>
<evidence type="ECO:0000256" key="1">
    <source>
        <dbReference type="ARBA" id="ARBA00004429"/>
    </source>
</evidence>
<dbReference type="PANTHER" id="PTHR43357">
    <property type="entry name" value="INNER MEMBRANE ABC TRANSPORTER PERMEASE PROTEIN YDCV"/>
    <property type="match status" value="1"/>
</dbReference>
<comment type="similarity">
    <text evidence="8">Belongs to the binding-protein-dependent transport system permease family.</text>
</comment>
<keyword evidence="11" id="KW-1185">Reference proteome</keyword>
<comment type="subcellular location">
    <subcellularLocation>
        <location evidence="1">Cell inner membrane</location>
        <topology evidence="1">Multi-pass membrane protein</topology>
    </subcellularLocation>
    <subcellularLocation>
        <location evidence="8">Cell membrane</location>
        <topology evidence="8">Multi-pass membrane protein</topology>
    </subcellularLocation>
</comment>
<dbReference type="EMBL" id="JAAKDE010000019">
    <property type="protein sequence ID" value="MBA2133756.1"/>
    <property type="molecule type" value="Genomic_DNA"/>
</dbReference>
<feature type="transmembrane region" description="Helical" evidence="8">
    <location>
        <begin position="409"/>
        <end position="432"/>
    </location>
</feature>
<reference evidence="10" key="1">
    <citation type="submission" date="2020-06" db="EMBL/GenBank/DDBJ databases">
        <title>Novel chitinolytic bacterium.</title>
        <authorList>
            <person name="Ungkulpasvich U."/>
            <person name="Kosugi A."/>
            <person name="Uke A."/>
        </authorList>
    </citation>
    <scope>NUCLEOTIDE SEQUENCE</scope>
    <source>
        <strain evidence="10">UUS1-1</strain>
    </source>
</reference>
<dbReference type="RefSeq" id="WP_181340223.1">
    <property type="nucleotide sequence ID" value="NZ_JAAKDE010000019.1"/>
</dbReference>
<evidence type="ECO:0000256" key="6">
    <source>
        <dbReference type="ARBA" id="ARBA00022989"/>
    </source>
</evidence>
<comment type="caution">
    <text evidence="10">The sequence shown here is derived from an EMBL/GenBank/DDBJ whole genome shotgun (WGS) entry which is preliminary data.</text>
</comment>
<feature type="transmembrane region" description="Helical" evidence="8">
    <location>
        <begin position="12"/>
        <end position="32"/>
    </location>
</feature>
<evidence type="ECO:0000256" key="2">
    <source>
        <dbReference type="ARBA" id="ARBA00022448"/>
    </source>
</evidence>
<feature type="domain" description="ABC transmembrane type-1" evidence="9">
    <location>
        <begin position="350"/>
        <end position="533"/>
    </location>
</feature>
<feature type="transmembrane region" description="Helical" evidence="8">
    <location>
        <begin position="242"/>
        <end position="259"/>
    </location>
</feature>
<keyword evidence="3" id="KW-1003">Cell membrane</keyword>
<evidence type="ECO:0000256" key="3">
    <source>
        <dbReference type="ARBA" id="ARBA00022475"/>
    </source>
</evidence>
<sequence length="551" mass="61641">MTGVRNRPNTLSLILLVLFFLPVLAVLGQAFLRPQAWPELLAFLRSGQFRRVLAFSVSQAFWSAFFSLVLAVPGAYFFGRYEFPGKQLLRSVMVLPFMLPGILVVLAMVVFYGQNGILNTWLARLFPGRNLAFTGLYGYKGIVLAHVFYNFAFCLRMLGERWERISPKLEEASTALGAGRMITWRRVILPLLVPTIGYLGILVFLYSFLSFTVVLVLGGYLYQTFEVLIYIEYNNKLRFTHASMLAGVQMLLLAGVLALQRWTQRLAQRESGELSPLPPLQLKKYPVKTVLFLFYLAGSLLFFFMPLFFVLFRSFKKRGLPDGSWTLDNYRQLFGTSFRFVVGRELWAVVGTSLVLAVTVGLLTMVLAYILARARRQKPWGGIDLWLQLPMGISFLTFAFGLLKLVGPTLPPVFLIVWAQVFLAFPLVYALLRTARREWGEELIEAAQSLGASGWELFRTVELPLMRKALSSAFAYGAALSLGDLSAVLVLGQGKVITLSVAVYRLIGHYNFPQAIALGTIFILLAAALFSVVEVGYPGSEPGGHGEGRRQ</sequence>
<dbReference type="GO" id="GO:0005886">
    <property type="term" value="C:plasma membrane"/>
    <property type="evidence" value="ECO:0007669"/>
    <property type="project" value="UniProtKB-SubCell"/>
</dbReference>
<name>A0A8J6LJD8_9FIRM</name>
<proteinExistence type="inferred from homology"/>
<accession>A0A8J6LJD8</accession>